<dbReference type="GO" id="GO:0015628">
    <property type="term" value="P:protein secretion by the type II secretion system"/>
    <property type="evidence" value="ECO:0007669"/>
    <property type="project" value="UniProtKB-UniRule"/>
</dbReference>
<accession>J4V1M8</accession>
<evidence type="ECO:0000259" key="10">
    <source>
        <dbReference type="Pfam" id="PF02501"/>
    </source>
</evidence>
<evidence type="ECO:0000256" key="4">
    <source>
        <dbReference type="ARBA" id="ARBA00022481"/>
    </source>
</evidence>
<dbReference type="PANTHER" id="PTHR38779:SF2">
    <property type="entry name" value="TYPE II SECRETION SYSTEM PROTEIN I-RELATED"/>
    <property type="match status" value="1"/>
</dbReference>
<organism evidence="11 12">
    <name type="scientific">SAR86 cluster bacterium SAR86B</name>
    <dbReference type="NCBI Taxonomy" id="1123867"/>
    <lineage>
        <taxon>Bacteria</taxon>
        <taxon>Pseudomonadati</taxon>
        <taxon>Pseudomonadota</taxon>
        <taxon>Gammaproteobacteria</taxon>
        <taxon>SAR86 cluster</taxon>
    </lineage>
</organism>
<feature type="transmembrane region" description="Helical" evidence="9">
    <location>
        <begin position="6"/>
        <end position="30"/>
    </location>
</feature>
<comment type="function">
    <text evidence="9">Component of the type II secretion system required for the energy-dependent secretion of extracellular factors such as proteases and toxins from the periplasm.</text>
</comment>
<dbReference type="GO" id="GO:0005886">
    <property type="term" value="C:plasma membrane"/>
    <property type="evidence" value="ECO:0007669"/>
    <property type="project" value="UniProtKB-SubCell"/>
</dbReference>
<dbReference type="Proteomes" id="UP000010116">
    <property type="component" value="Unassembled WGS sequence"/>
</dbReference>
<keyword evidence="5 9" id="KW-0997">Cell inner membrane</keyword>
<proteinExistence type="inferred from homology"/>
<dbReference type="InterPro" id="IPR003413">
    <property type="entry name" value="T2SS_GspI_C"/>
</dbReference>
<dbReference type="EMBL" id="JH611190">
    <property type="protein sequence ID" value="EJP72487.1"/>
    <property type="molecule type" value="Genomic_DNA"/>
</dbReference>
<keyword evidence="6 9" id="KW-0812">Transmembrane</keyword>
<dbReference type="InterPro" id="IPR012902">
    <property type="entry name" value="N_methyl_site"/>
</dbReference>
<comment type="subunit">
    <text evidence="9">Type II secretion is composed of four main components: the outer membrane complex, the inner membrane complex, the cytoplasmic secretion ATPase and the periplasm-spanning pseudopilus.</text>
</comment>
<feature type="domain" description="Type II secretion system protein GspI C-terminal" evidence="10">
    <location>
        <begin position="40"/>
        <end position="116"/>
    </location>
</feature>
<comment type="subcellular location">
    <subcellularLocation>
        <location evidence="1 9">Cell inner membrane</location>
        <topology evidence="1 9">Single-pass membrane protein</topology>
    </subcellularLocation>
</comment>
<protein>
    <recommendedName>
        <fullName evidence="9">Type II secretion system protein I</fullName>
        <shortName evidence="9">T2SS minor pseudopilin I</shortName>
    </recommendedName>
</protein>
<dbReference type="AlphaFoldDB" id="J4V1M8"/>
<gene>
    <name evidence="11" type="primary">gspI</name>
    <name evidence="11" type="ORF">NT02SARS_1199</name>
</gene>
<evidence type="ECO:0000256" key="2">
    <source>
        <dbReference type="ARBA" id="ARBA00008358"/>
    </source>
</evidence>
<evidence type="ECO:0000313" key="12">
    <source>
        <dbReference type="Proteomes" id="UP000010116"/>
    </source>
</evidence>
<evidence type="ECO:0000256" key="6">
    <source>
        <dbReference type="ARBA" id="ARBA00022692"/>
    </source>
</evidence>
<dbReference type="InterPro" id="IPR045584">
    <property type="entry name" value="Pilin-like"/>
</dbReference>
<evidence type="ECO:0000256" key="7">
    <source>
        <dbReference type="ARBA" id="ARBA00022989"/>
    </source>
</evidence>
<dbReference type="HOGENOM" id="CLU_121289_6_0_6"/>
<keyword evidence="8 9" id="KW-0472">Membrane</keyword>
<dbReference type="Gene3D" id="3.30.1300.30">
    <property type="entry name" value="GSPII I/J protein-like"/>
    <property type="match status" value="1"/>
</dbReference>
<evidence type="ECO:0000313" key="11">
    <source>
        <dbReference type="EMBL" id="EJP72487.1"/>
    </source>
</evidence>
<evidence type="ECO:0000256" key="3">
    <source>
        <dbReference type="ARBA" id="ARBA00022475"/>
    </source>
</evidence>
<keyword evidence="3" id="KW-1003">Cell membrane</keyword>
<evidence type="ECO:0000256" key="9">
    <source>
        <dbReference type="RuleBase" id="RU368030"/>
    </source>
</evidence>
<comment type="PTM">
    <text evidence="9">Cleaved by prepilin peptidase.</text>
</comment>
<dbReference type="Pfam" id="PF07963">
    <property type="entry name" value="N_methyl"/>
    <property type="match status" value="1"/>
</dbReference>
<evidence type="ECO:0000256" key="1">
    <source>
        <dbReference type="ARBA" id="ARBA00004377"/>
    </source>
</evidence>
<dbReference type="SUPFAM" id="SSF54523">
    <property type="entry name" value="Pili subunits"/>
    <property type="match status" value="1"/>
</dbReference>
<dbReference type="NCBIfam" id="TIGR01707">
    <property type="entry name" value="gspI"/>
    <property type="match status" value="1"/>
</dbReference>
<keyword evidence="4 9" id="KW-0488">Methylation</keyword>
<evidence type="ECO:0000256" key="8">
    <source>
        <dbReference type="ARBA" id="ARBA00023136"/>
    </source>
</evidence>
<dbReference type="Pfam" id="PF02501">
    <property type="entry name" value="T2SSI"/>
    <property type="match status" value="1"/>
</dbReference>
<dbReference type="NCBIfam" id="TIGR02532">
    <property type="entry name" value="IV_pilin_GFxxxE"/>
    <property type="match status" value="1"/>
</dbReference>
<reference evidence="11 12" key="1">
    <citation type="journal article" date="2012" name="ISME J.">
        <title>Genomic insights to SAR86, an abundant and uncultivated marine bacterial lineage.</title>
        <authorList>
            <person name="Dupont C.L."/>
            <person name="Rusch D.B."/>
            <person name="Yooseph S."/>
            <person name="Lombardo M.J."/>
            <person name="Richter R.A."/>
            <person name="Valas R."/>
            <person name="Novotny M."/>
            <person name="Yee-Greenbaum J."/>
            <person name="Selengut J.D."/>
            <person name="Haft D.H."/>
            <person name="Halpern A.L."/>
            <person name="Lasken R.S."/>
            <person name="Nealson K."/>
            <person name="Friedman R."/>
            <person name="Venter J.C."/>
        </authorList>
    </citation>
    <scope>NUCLEOTIDE SEQUENCE [LARGE SCALE GENOMIC DNA]</scope>
</reference>
<sequence>MKDTNGFSLIEVVVALLIFSLSVITIYQLITSTSISIFNLEDRFLAKEVANNRISLINTIEKPINKQPRNGVMNMGGKNWYWKEEFTSSYSAEVFEFEIIISDSQSKPIYKVNGYINE</sequence>
<dbReference type="InterPro" id="IPR010052">
    <property type="entry name" value="T2SS_protein-GspI"/>
</dbReference>
<dbReference type="GO" id="GO:0015627">
    <property type="term" value="C:type II protein secretion system complex"/>
    <property type="evidence" value="ECO:0007669"/>
    <property type="project" value="UniProtKB-UniRule"/>
</dbReference>
<name>J4V1M8_9GAMM</name>
<evidence type="ECO:0000256" key="5">
    <source>
        <dbReference type="ARBA" id="ARBA00022519"/>
    </source>
</evidence>
<keyword evidence="7 9" id="KW-1133">Transmembrane helix</keyword>
<dbReference type="PANTHER" id="PTHR38779">
    <property type="entry name" value="TYPE II SECRETION SYSTEM PROTEIN I-RELATED"/>
    <property type="match status" value="1"/>
</dbReference>
<comment type="similarity">
    <text evidence="2 9">Belongs to the GSP I family.</text>
</comment>